<keyword evidence="14" id="KW-1185">Reference proteome</keyword>
<evidence type="ECO:0000256" key="6">
    <source>
        <dbReference type="ARBA" id="ARBA00022777"/>
    </source>
</evidence>
<dbReference type="InterPro" id="IPR045540">
    <property type="entry name" value="YegS/DAGK_C"/>
</dbReference>
<dbReference type="NCBIfam" id="NF009602">
    <property type="entry name" value="PRK13054.1"/>
    <property type="match status" value="1"/>
</dbReference>
<dbReference type="PANTHER" id="PTHR12358">
    <property type="entry name" value="SPHINGOSINE KINASE"/>
    <property type="match status" value="1"/>
</dbReference>
<dbReference type="Proteomes" id="UP000664779">
    <property type="component" value="Unassembled WGS sequence"/>
</dbReference>
<evidence type="ECO:0000256" key="2">
    <source>
        <dbReference type="ARBA" id="ARBA00022516"/>
    </source>
</evidence>
<feature type="domain" description="DAGKc" evidence="12">
    <location>
        <begin position="6"/>
        <end position="143"/>
    </location>
</feature>
<keyword evidence="8" id="KW-0460">Magnesium</keyword>
<evidence type="ECO:0000256" key="9">
    <source>
        <dbReference type="ARBA" id="ARBA00023098"/>
    </source>
</evidence>
<dbReference type="GO" id="GO:0005524">
    <property type="term" value="F:ATP binding"/>
    <property type="evidence" value="ECO:0007669"/>
    <property type="project" value="UniProtKB-KW"/>
</dbReference>
<comment type="cofactor">
    <cofactor evidence="1">
        <name>Mg(2+)</name>
        <dbReference type="ChEBI" id="CHEBI:18420"/>
    </cofactor>
</comment>
<comment type="caution">
    <text evidence="13">The sequence shown here is derived from an EMBL/GenBank/DDBJ whole genome shotgun (WGS) entry which is preliminary data.</text>
</comment>
<dbReference type="AlphaFoldDB" id="A0A939EPT8"/>
<evidence type="ECO:0000256" key="11">
    <source>
        <dbReference type="ARBA" id="ARBA00023264"/>
    </source>
</evidence>
<proteinExistence type="predicted"/>
<dbReference type="GO" id="GO:0016301">
    <property type="term" value="F:kinase activity"/>
    <property type="evidence" value="ECO:0007669"/>
    <property type="project" value="UniProtKB-KW"/>
</dbReference>
<dbReference type="NCBIfam" id="TIGR00147">
    <property type="entry name" value="YegS/Rv2252/BmrU family lipid kinase"/>
    <property type="match status" value="1"/>
</dbReference>
<keyword evidence="7" id="KW-0067">ATP-binding</keyword>
<protein>
    <submittedName>
        <fullName evidence="13">Lipid kinase YegS</fullName>
        <ecNumber evidence="13">2.7.1.-</ecNumber>
    </submittedName>
</protein>
<dbReference type="PANTHER" id="PTHR12358:SF106">
    <property type="entry name" value="LIPID KINASE YEGS"/>
    <property type="match status" value="1"/>
</dbReference>
<dbReference type="PROSITE" id="PS50146">
    <property type="entry name" value="DAGK"/>
    <property type="match status" value="1"/>
</dbReference>
<evidence type="ECO:0000313" key="13">
    <source>
        <dbReference type="EMBL" id="MBO0346377.1"/>
    </source>
</evidence>
<keyword evidence="3 13" id="KW-0808">Transferase</keyword>
<dbReference type="InterPro" id="IPR017438">
    <property type="entry name" value="ATP-NAD_kinase_N"/>
</dbReference>
<keyword evidence="11" id="KW-1208">Phospholipid metabolism</keyword>
<evidence type="ECO:0000256" key="1">
    <source>
        <dbReference type="ARBA" id="ARBA00001946"/>
    </source>
</evidence>
<evidence type="ECO:0000256" key="4">
    <source>
        <dbReference type="ARBA" id="ARBA00022723"/>
    </source>
</evidence>
<dbReference type="SUPFAM" id="SSF111331">
    <property type="entry name" value="NAD kinase/diacylglycerol kinase-like"/>
    <property type="match status" value="1"/>
</dbReference>
<name>A0A939EPT8_9HYPH</name>
<organism evidence="13 14">
    <name type="scientific">Roseibium limicola</name>
    <dbReference type="NCBI Taxonomy" id="2816037"/>
    <lineage>
        <taxon>Bacteria</taxon>
        <taxon>Pseudomonadati</taxon>
        <taxon>Pseudomonadota</taxon>
        <taxon>Alphaproteobacteria</taxon>
        <taxon>Hyphomicrobiales</taxon>
        <taxon>Stappiaceae</taxon>
        <taxon>Roseibium</taxon>
    </lineage>
</organism>
<accession>A0A939EPT8</accession>
<keyword evidence="6 13" id="KW-0418">Kinase</keyword>
<evidence type="ECO:0000256" key="5">
    <source>
        <dbReference type="ARBA" id="ARBA00022741"/>
    </source>
</evidence>
<dbReference type="EC" id="2.7.1.-" evidence="13"/>
<keyword evidence="5" id="KW-0547">Nucleotide-binding</keyword>
<dbReference type="Pfam" id="PF00781">
    <property type="entry name" value="DAGK_cat"/>
    <property type="match status" value="1"/>
</dbReference>
<dbReference type="InterPro" id="IPR001206">
    <property type="entry name" value="Diacylglycerol_kinase_cat_dom"/>
</dbReference>
<dbReference type="InterPro" id="IPR005218">
    <property type="entry name" value="Diacylglycerol/lipid_kinase"/>
</dbReference>
<dbReference type="Gene3D" id="3.40.50.10330">
    <property type="entry name" value="Probable inorganic polyphosphate/atp-NAD kinase, domain 1"/>
    <property type="match status" value="1"/>
</dbReference>
<dbReference type="GO" id="GO:0046872">
    <property type="term" value="F:metal ion binding"/>
    <property type="evidence" value="ECO:0007669"/>
    <property type="project" value="UniProtKB-KW"/>
</dbReference>
<gene>
    <name evidence="13" type="primary">yegS</name>
    <name evidence="13" type="ORF">J0X15_14175</name>
</gene>
<reference evidence="13" key="1">
    <citation type="submission" date="2021-03" db="EMBL/GenBank/DDBJ databases">
        <title>Roseibium sp. CAU 1637 isolated from Incheon.</title>
        <authorList>
            <person name="Kim W."/>
        </authorList>
    </citation>
    <scope>NUCLEOTIDE SEQUENCE</scope>
    <source>
        <strain evidence="13">CAU 1637</strain>
    </source>
</reference>
<dbReference type="SMART" id="SM00046">
    <property type="entry name" value="DAGKc"/>
    <property type="match status" value="1"/>
</dbReference>
<dbReference type="GO" id="GO:0005886">
    <property type="term" value="C:plasma membrane"/>
    <property type="evidence" value="ECO:0007669"/>
    <property type="project" value="TreeGrafter"/>
</dbReference>
<evidence type="ECO:0000256" key="8">
    <source>
        <dbReference type="ARBA" id="ARBA00022842"/>
    </source>
</evidence>
<evidence type="ECO:0000256" key="3">
    <source>
        <dbReference type="ARBA" id="ARBA00022679"/>
    </source>
</evidence>
<keyword evidence="4" id="KW-0479">Metal-binding</keyword>
<keyword evidence="2" id="KW-0444">Lipid biosynthesis</keyword>
<evidence type="ECO:0000259" key="12">
    <source>
        <dbReference type="PROSITE" id="PS50146"/>
    </source>
</evidence>
<dbReference type="Pfam" id="PF19279">
    <property type="entry name" value="YegS_C"/>
    <property type="match status" value="1"/>
</dbReference>
<dbReference type="RefSeq" id="WP_206942043.1">
    <property type="nucleotide sequence ID" value="NZ_JAFLNF010000006.1"/>
</dbReference>
<evidence type="ECO:0000256" key="7">
    <source>
        <dbReference type="ARBA" id="ARBA00022840"/>
    </source>
</evidence>
<dbReference type="GO" id="GO:0008654">
    <property type="term" value="P:phospholipid biosynthetic process"/>
    <property type="evidence" value="ECO:0007669"/>
    <property type="project" value="UniProtKB-KW"/>
</dbReference>
<keyword evidence="10" id="KW-0594">Phospholipid biosynthesis</keyword>
<dbReference type="InterPro" id="IPR050187">
    <property type="entry name" value="Lipid_Phosphate_FormReg"/>
</dbReference>
<dbReference type="InterPro" id="IPR016064">
    <property type="entry name" value="NAD/diacylglycerol_kinase_sf"/>
</dbReference>
<evidence type="ECO:0000256" key="10">
    <source>
        <dbReference type="ARBA" id="ARBA00023209"/>
    </source>
</evidence>
<evidence type="ECO:0000313" key="14">
    <source>
        <dbReference type="Proteomes" id="UP000664779"/>
    </source>
</evidence>
<dbReference type="EMBL" id="JAFLNF010000006">
    <property type="protein sequence ID" value="MBO0346377.1"/>
    <property type="molecule type" value="Genomic_DNA"/>
</dbReference>
<dbReference type="Gene3D" id="2.60.200.40">
    <property type="match status" value="1"/>
</dbReference>
<keyword evidence="9" id="KW-0443">Lipid metabolism</keyword>
<sequence length="306" mass="32213">MASETASTSNIRIILHGKASAREDIRLSIAKLREQGHHVSVRVTYEAGDTARLAREAVQEAEIEAIDVLVAGGGDGTLNEVAGAVCAVTDGAPPFDLAVLPLGTANDFARSIGIDPADIDGCLRYAAEGTACPLDIGRVNSSYFVNMATGGFGARVTAETDPRLKKLFGGVSYLFAGLQRVGEMSACSGRITADGFDWQGNFVALALGNGRQAGGGVQLCPNAKFDDGLIDLALLPVPESGEVSELFGELVEGGPEGLRRRMITHRAASFLMEGDEDLQLNLDGEPLKANRFEIAVLPGALNFRRP</sequence>